<gene>
    <name evidence="5" type="ORF">E4582_06030</name>
</gene>
<feature type="domain" description="HTH araC/xylS-type" evidence="4">
    <location>
        <begin position="172"/>
        <end position="255"/>
    </location>
</feature>
<reference evidence="5 6" key="1">
    <citation type="submission" date="2019-01" db="EMBL/GenBank/DDBJ databases">
        <authorList>
            <person name="Zhang S."/>
        </authorList>
    </citation>
    <scope>NUCLEOTIDE SEQUENCE [LARGE SCALE GENOMIC DNA]</scope>
    <source>
        <strain evidence="5 6">1626</strain>
    </source>
</reference>
<comment type="caution">
    <text evidence="5">The sequence shown here is derived from an EMBL/GenBank/DDBJ whole genome shotgun (WGS) entry which is preliminary data.</text>
</comment>
<dbReference type="SUPFAM" id="SSF46689">
    <property type="entry name" value="Homeodomain-like"/>
    <property type="match status" value="1"/>
</dbReference>
<dbReference type="InterPro" id="IPR009057">
    <property type="entry name" value="Homeodomain-like_sf"/>
</dbReference>
<sequence>MQRLPVPALRPFVATLWATTGDTHIRSACEHVLPTGRMHLAIRLGDTPLQLLDAGTGAVAVVGHAVVGGARDHYYIKSARTPSPTVGAQLHPGAALALFGTPADALAHRHVALEAVLGDGTAGLRERLLQEPLPQRRIDILEAFLATRLPRARGLHPAVAESLALFASGHGVAAAVQRSGYSHRHFGALFANAVGLTPQRYRRVLRFRHALDAHRRDPAGPWARLAHDAGYSDQPHFVREFIAITGVRPQDYRRIAPAAAHHVPADAPWAVRAGHHEVDSIQDTDPA</sequence>
<dbReference type="Pfam" id="PF12833">
    <property type="entry name" value="HTH_18"/>
    <property type="match status" value="1"/>
</dbReference>
<protein>
    <submittedName>
        <fullName evidence="5">AraC family transcriptional regulator</fullName>
    </submittedName>
</protein>
<name>A0A4Z1R4E9_9GAMM</name>
<dbReference type="GO" id="GO:0003700">
    <property type="term" value="F:DNA-binding transcription factor activity"/>
    <property type="evidence" value="ECO:0007669"/>
    <property type="project" value="InterPro"/>
</dbReference>
<keyword evidence="2" id="KW-0238">DNA-binding</keyword>
<keyword evidence="3" id="KW-0804">Transcription</keyword>
<evidence type="ECO:0000256" key="3">
    <source>
        <dbReference type="ARBA" id="ARBA00023163"/>
    </source>
</evidence>
<accession>A0A4Z1R4E9</accession>
<evidence type="ECO:0000313" key="5">
    <source>
        <dbReference type="EMBL" id="TKS54370.1"/>
    </source>
</evidence>
<dbReference type="AlphaFoldDB" id="A0A4Z1R4E9"/>
<keyword evidence="6" id="KW-1185">Reference proteome</keyword>
<dbReference type="GO" id="GO:0043565">
    <property type="term" value="F:sequence-specific DNA binding"/>
    <property type="evidence" value="ECO:0007669"/>
    <property type="project" value="InterPro"/>
</dbReference>
<dbReference type="InterPro" id="IPR046532">
    <property type="entry name" value="DUF6597"/>
</dbReference>
<evidence type="ECO:0000256" key="2">
    <source>
        <dbReference type="ARBA" id="ARBA00023125"/>
    </source>
</evidence>
<dbReference type="Pfam" id="PF20240">
    <property type="entry name" value="DUF6597"/>
    <property type="match status" value="1"/>
</dbReference>
<evidence type="ECO:0000259" key="4">
    <source>
        <dbReference type="PROSITE" id="PS01124"/>
    </source>
</evidence>
<dbReference type="InterPro" id="IPR018060">
    <property type="entry name" value="HTH_AraC"/>
</dbReference>
<dbReference type="RefSeq" id="WP_134673748.1">
    <property type="nucleotide sequence ID" value="NZ_SPUH01000001.1"/>
</dbReference>
<dbReference type="Gene3D" id="1.10.10.60">
    <property type="entry name" value="Homeodomain-like"/>
    <property type="match status" value="1"/>
</dbReference>
<organism evidence="5 6">
    <name type="scientific">Luteimonas yindakuii</name>
    <dbReference type="NCBI Taxonomy" id="2565782"/>
    <lineage>
        <taxon>Bacteria</taxon>
        <taxon>Pseudomonadati</taxon>
        <taxon>Pseudomonadota</taxon>
        <taxon>Gammaproteobacteria</taxon>
        <taxon>Lysobacterales</taxon>
        <taxon>Lysobacteraceae</taxon>
        <taxon>Luteimonas</taxon>
    </lineage>
</organism>
<dbReference type="PROSITE" id="PS01124">
    <property type="entry name" value="HTH_ARAC_FAMILY_2"/>
    <property type="match status" value="1"/>
</dbReference>
<dbReference type="SMART" id="SM00342">
    <property type="entry name" value="HTH_ARAC"/>
    <property type="match status" value="1"/>
</dbReference>
<evidence type="ECO:0000313" key="6">
    <source>
        <dbReference type="Proteomes" id="UP000298681"/>
    </source>
</evidence>
<keyword evidence="1" id="KW-0805">Transcription regulation</keyword>
<evidence type="ECO:0000256" key="1">
    <source>
        <dbReference type="ARBA" id="ARBA00023015"/>
    </source>
</evidence>
<dbReference type="InterPro" id="IPR050204">
    <property type="entry name" value="AraC_XylS_family_regulators"/>
</dbReference>
<dbReference type="PANTHER" id="PTHR46796">
    <property type="entry name" value="HTH-TYPE TRANSCRIPTIONAL ACTIVATOR RHAS-RELATED"/>
    <property type="match status" value="1"/>
</dbReference>
<dbReference type="EMBL" id="SPUH01000001">
    <property type="protein sequence ID" value="TKS54370.1"/>
    <property type="molecule type" value="Genomic_DNA"/>
</dbReference>
<dbReference type="Proteomes" id="UP000298681">
    <property type="component" value="Unassembled WGS sequence"/>
</dbReference>
<proteinExistence type="predicted"/>